<organism evidence="1 2">
    <name type="scientific">Gossypium arboreum</name>
    <name type="common">Tree cotton</name>
    <name type="synonym">Gossypium nanking</name>
    <dbReference type="NCBI Taxonomy" id="29729"/>
    <lineage>
        <taxon>Eukaryota</taxon>
        <taxon>Viridiplantae</taxon>
        <taxon>Streptophyta</taxon>
        <taxon>Embryophyta</taxon>
        <taxon>Tracheophyta</taxon>
        <taxon>Spermatophyta</taxon>
        <taxon>Magnoliopsida</taxon>
        <taxon>eudicotyledons</taxon>
        <taxon>Gunneridae</taxon>
        <taxon>Pentapetalae</taxon>
        <taxon>rosids</taxon>
        <taxon>malvids</taxon>
        <taxon>Malvales</taxon>
        <taxon>Malvaceae</taxon>
        <taxon>Malvoideae</taxon>
        <taxon>Gossypium</taxon>
    </lineage>
</organism>
<dbReference type="EMBL" id="JARKNE010000005">
    <property type="protein sequence ID" value="KAK5834503.1"/>
    <property type="molecule type" value="Genomic_DNA"/>
</dbReference>
<gene>
    <name evidence="1" type="ORF">PVK06_018384</name>
</gene>
<name>A0ABR0Q6J8_GOSAR</name>
<accession>A0ABR0Q6J8</accession>
<keyword evidence="2" id="KW-1185">Reference proteome</keyword>
<protein>
    <submittedName>
        <fullName evidence="1">Uncharacterized protein</fullName>
    </submittedName>
</protein>
<evidence type="ECO:0000313" key="2">
    <source>
        <dbReference type="Proteomes" id="UP001358586"/>
    </source>
</evidence>
<reference evidence="1 2" key="1">
    <citation type="submission" date="2023-03" db="EMBL/GenBank/DDBJ databases">
        <title>WGS of Gossypium arboreum.</title>
        <authorList>
            <person name="Yu D."/>
        </authorList>
    </citation>
    <scope>NUCLEOTIDE SEQUENCE [LARGE SCALE GENOMIC DNA]</scope>
    <source>
        <tissue evidence="1">Leaf</tissue>
    </source>
</reference>
<sequence>MQPSNVFSDVSKYSSCVKFRIDNGIGPDKLEWKRSNNFKDTRFPIESGDPPQIFASEIIKYSKDDKFVIETDNP</sequence>
<proteinExistence type="predicted"/>
<evidence type="ECO:0000313" key="1">
    <source>
        <dbReference type="EMBL" id="KAK5834503.1"/>
    </source>
</evidence>
<dbReference type="Proteomes" id="UP001358586">
    <property type="component" value="Chromosome 5"/>
</dbReference>
<comment type="caution">
    <text evidence="1">The sequence shown here is derived from an EMBL/GenBank/DDBJ whole genome shotgun (WGS) entry which is preliminary data.</text>
</comment>